<evidence type="ECO:0000313" key="1">
    <source>
        <dbReference type="EMBL" id="NNH21676.1"/>
    </source>
</evidence>
<dbReference type="Pfam" id="PF13385">
    <property type="entry name" value="Laminin_G_3"/>
    <property type="match status" value="1"/>
</dbReference>
<keyword evidence="2" id="KW-1185">Reference proteome</keyword>
<gene>
    <name evidence="1" type="ORF">HLB09_00955</name>
</gene>
<accession>A0A849BQ51</accession>
<organism evidence="1 2">
    <name type="scientific">Pseudokineococcus marinus</name>
    <dbReference type="NCBI Taxonomy" id="351215"/>
    <lineage>
        <taxon>Bacteria</taxon>
        <taxon>Bacillati</taxon>
        <taxon>Actinomycetota</taxon>
        <taxon>Actinomycetes</taxon>
        <taxon>Kineosporiales</taxon>
        <taxon>Kineosporiaceae</taxon>
        <taxon>Pseudokineococcus</taxon>
    </lineage>
</organism>
<evidence type="ECO:0000313" key="2">
    <source>
        <dbReference type="Proteomes" id="UP000555552"/>
    </source>
</evidence>
<dbReference type="Proteomes" id="UP000555552">
    <property type="component" value="Unassembled WGS sequence"/>
</dbReference>
<sequence length="258" mass="25630">MAAASTTLVLSSCSQGDPVVVPSMAPETAVGGEAGFSVDLGGLVPPLVDGAAVSVDVAGGNASTVDAVLRVAGAVDGLALVDGPLGATALQMPARCEDPETCGRAVVEVPAELLPTGPGTGAFHFGAEVQLTEEQTSMGANVLQRGFSTGGGGQWKVQVDGLAGQPSCVVADSSGSGRVLVAKGKEGVADGSWHELECRRADGSLALSVDGGVVAEVDVPPGVDVAPGGPVRVGGKNLRFDNDPYLGAVARVWFDIDD</sequence>
<evidence type="ECO:0008006" key="3">
    <source>
        <dbReference type="Google" id="ProtNLM"/>
    </source>
</evidence>
<proteinExistence type="predicted"/>
<dbReference type="EMBL" id="JABEMA010000005">
    <property type="protein sequence ID" value="NNH21676.1"/>
    <property type="molecule type" value="Genomic_DNA"/>
</dbReference>
<dbReference type="AlphaFoldDB" id="A0A849BQ51"/>
<name>A0A849BQ51_9ACTN</name>
<comment type="caution">
    <text evidence="1">The sequence shown here is derived from an EMBL/GenBank/DDBJ whole genome shotgun (WGS) entry which is preliminary data.</text>
</comment>
<dbReference type="Gene3D" id="2.60.120.200">
    <property type="match status" value="1"/>
</dbReference>
<dbReference type="SUPFAM" id="SSF49899">
    <property type="entry name" value="Concanavalin A-like lectins/glucanases"/>
    <property type="match status" value="1"/>
</dbReference>
<dbReference type="InterPro" id="IPR013320">
    <property type="entry name" value="ConA-like_dom_sf"/>
</dbReference>
<protein>
    <recommendedName>
        <fullName evidence="3">Concanavalin A-like lectin/glucanases superfamily protein</fullName>
    </recommendedName>
</protein>
<dbReference type="RefSeq" id="WP_171201544.1">
    <property type="nucleotide sequence ID" value="NZ_BAAANP010000022.1"/>
</dbReference>
<reference evidence="1 2" key="1">
    <citation type="submission" date="2020-05" db="EMBL/GenBank/DDBJ databases">
        <title>MicrobeNet Type strains.</title>
        <authorList>
            <person name="Nicholson A.C."/>
        </authorList>
    </citation>
    <scope>NUCLEOTIDE SEQUENCE [LARGE SCALE GENOMIC DNA]</scope>
    <source>
        <strain evidence="1 2">JCM 14547</strain>
    </source>
</reference>